<comment type="caution">
    <text evidence="3">The sequence shown here is derived from an EMBL/GenBank/DDBJ whole genome shotgun (WGS) entry which is preliminary data.</text>
</comment>
<feature type="transmembrane region" description="Helical" evidence="2">
    <location>
        <begin position="140"/>
        <end position="161"/>
    </location>
</feature>
<dbReference type="Proteomes" id="UP000240739">
    <property type="component" value="Unassembled WGS sequence"/>
</dbReference>
<dbReference type="EMBL" id="PYYB01000001">
    <property type="protein sequence ID" value="PTL58281.1"/>
    <property type="molecule type" value="Genomic_DNA"/>
</dbReference>
<reference evidence="3 4" key="1">
    <citation type="submission" date="2018-03" db="EMBL/GenBank/DDBJ databases">
        <title>Aquarubrobacter algicola gen. nov., sp. nov., a novel actinobacterium isolated from shallow eutrophic lake during the end of cyanobacterial harmful algal blooms.</title>
        <authorList>
            <person name="Chun S.J."/>
        </authorList>
    </citation>
    <scope>NUCLEOTIDE SEQUENCE [LARGE SCALE GENOMIC DNA]</scope>
    <source>
        <strain evidence="3 4">Seoho-28</strain>
    </source>
</reference>
<evidence type="ECO:0000256" key="1">
    <source>
        <dbReference type="SAM" id="MobiDB-lite"/>
    </source>
</evidence>
<gene>
    <name evidence="3" type="ORF">C7Y72_00770</name>
</gene>
<feature type="transmembrane region" description="Helical" evidence="2">
    <location>
        <begin position="329"/>
        <end position="354"/>
    </location>
</feature>
<feature type="region of interest" description="Disordered" evidence="1">
    <location>
        <begin position="1"/>
        <end position="34"/>
    </location>
</feature>
<dbReference type="AlphaFoldDB" id="A0A2T4UGB2"/>
<keyword evidence="2" id="KW-1133">Transmembrane helix</keyword>
<organism evidence="3 4">
    <name type="scientific">Paraconexibacter algicola</name>
    <dbReference type="NCBI Taxonomy" id="2133960"/>
    <lineage>
        <taxon>Bacteria</taxon>
        <taxon>Bacillati</taxon>
        <taxon>Actinomycetota</taxon>
        <taxon>Thermoleophilia</taxon>
        <taxon>Solirubrobacterales</taxon>
        <taxon>Paraconexibacteraceae</taxon>
        <taxon>Paraconexibacter</taxon>
    </lineage>
</organism>
<feature type="transmembrane region" description="Helical" evidence="2">
    <location>
        <begin position="237"/>
        <end position="258"/>
    </location>
</feature>
<sequence>MSAVVRPALHPRAERAELPEAEGPRRHVVRLPGGPEGPLRLDAADAGLLELLDGRRDSAELVAAATVRCGPDGPPRLARLVAELAERGLLQGVTPAGPGERPTGRLARLARPRSRAIPHAPELIVWLYRHGGRLLVSRPVAALAAVAAVAGLVAAVLLLVRGRAAPLVVDDRLVLGAAAFVGFRAVLVVAHELAHGLALARCGRAVDAAGVRLLLCFPYAYVDTSPVWLEPRRRRTAVTLAGPLCDLALGGIAATVALLATDPLVAQLAFQACVAAYVGALLNLNPLLDRDGYHLLVDHLGEPHLRRRAITRMQARLAGTPVTPDSGPLTAFAVATVAWGVAGATLLVGTVALSSGALGRALPEDLRWWVLGPAWLLAVAPTAYLLGRPLRHRGLARA</sequence>
<feature type="transmembrane region" description="Helical" evidence="2">
    <location>
        <begin position="264"/>
        <end position="284"/>
    </location>
</feature>
<keyword evidence="4" id="KW-1185">Reference proteome</keyword>
<feature type="transmembrane region" description="Helical" evidence="2">
    <location>
        <begin position="366"/>
        <end position="387"/>
    </location>
</feature>
<dbReference type="CDD" id="cd05709">
    <property type="entry name" value="S2P-M50"/>
    <property type="match status" value="1"/>
</dbReference>
<dbReference type="RefSeq" id="WP_107566719.1">
    <property type="nucleotide sequence ID" value="NZ_PYYB01000001.1"/>
</dbReference>
<protein>
    <recommendedName>
        <fullName evidence="5">Peptide zinc metalloprotease protein</fullName>
    </recommendedName>
</protein>
<evidence type="ECO:0000313" key="4">
    <source>
        <dbReference type="Proteomes" id="UP000240739"/>
    </source>
</evidence>
<keyword evidence="2" id="KW-0812">Transmembrane</keyword>
<feature type="transmembrane region" description="Helical" evidence="2">
    <location>
        <begin position="173"/>
        <end position="194"/>
    </location>
</feature>
<name>A0A2T4UGB2_9ACTN</name>
<accession>A0A2T4UGB2</accession>
<feature type="compositionally biased region" description="Basic and acidic residues" evidence="1">
    <location>
        <begin position="11"/>
        <end position="25"/>
    </location>
</feature>
<dbReference type="OrthoDB" id="4640801at2"/>
<evidence type="ECO:0000256" key="2">
    <source>
        <dbReference type="SAM" id="Phobius"/>
    </source>
</evidence>
<evidence type="ECO:0000313" key="3">
    <source>
        <dbReference type="EMBL" id="PTL58281.1"/>
    </source>
</evidence>
<keyword evidence="2" id="KW-0472">Membrane</keyword>
<proteinExistence type="predicted"/>
<evidence type="ECO:0008006" key="5">
    <source>
        <dbReference type="Google" id="ProtNLM"/>
    </source>
</evidence>